<dbReference type="AlphaFoldDB" id="A0A9W8Y414"/>
<proteinExistence type="predicted"/>
<dbReference type="EMBL" id="JAPEUY010000013">
    <property type="protein sequence ID" value="KAJ4366763.1"/>
    <property type="molecule type" value="Genomic_DNA"/>
</dbReference>
<dbReference type="OrthoDB" id="3778887at2759"/>
<evidence type="ECO:0000313" key="1">
    <source>
        <dbReference type="EMBL" id="KAJ4366763.1"/>
    </source>
</evidence>
<name>A0A9W8Y414_9PLEO</name>
<reference evidence="1" key="1">
    <citation type="submission" date="2022-10" db="EMBL/GenBank/DDBJ databases">
        <title>Tapping the CABI collections for fungal endophytes: first genome assemblies for Collariella, Neodidymelliopsis, Ascochyta clinopodiicola, Didymella pomorum, Didymosphaeria variabile, Neocosmospora piperis and Neocucurbitaria cava.</title>
        <authorList>
            <person name="Hill R."/>
        </authorList>
    </citation>
    <scope>NUCLEOTIDE SEQUENCE</scope>
    <source>
        <strain evidence="1">IMI 356814</strain>
    </source>
</reference>
<accession>A0A9W8Y414</accession>
<protein>
    <submittedName>
        <fullName evidence="1">Uncharacterized protein</fullName>
    </submittedName>
</protein>
<gene>
    <name evidence="1" type="ORF">N0V83_007288</name>
</gene>
<dbReference type="Proteomes" id="UP001140560">
    <property type="component" value="Unassembled WGS sequence"/>
</dbReference>
<sequence>MSGRIVPTVDVVAAAGGLSGAGSGQQAPGTDFYQIKAKLEPFREIFHILLEDAQVARISLIEVDTQTRSTGDGVTIYTLYEERSHHRRPRWAKGRAIFPPDTPTELQTAIMKQDTCDVSVLAFLPHITDALQKIDARVDWLCGYIKPRILIHYSDMDLEKVAMHSMFGITCSSGEQYIADFTIEQFGHDDDCWFTLKPDYLDRFVEDGDLRIATDDEIVVTEEDVAGDEFMSSLVVTVKTICEEIDWKVYDGLPHQERRAWMESRAKLIMQRSL</sequence>
<organism evidence="1 2">
    <name type="scientific">Neocucurbitaria cava</name>
    <dbReference type="NCBI Taxonomy" id="798079"/>
    <lineage>
        <taxon>Eukaryota</taxon>
        <taxon>Fungi</taxon>
        <taxon>Dikarya</taxon>
        <taxon>Ascomycota</taxon>
        <taxon>Pezizomycotina</taxon>
        <taxon>Dothideomycetes</taxon>
        <taxon>Pleosporomycetidae</taxon>
        <taxon>Pleosporales</taxon>
        <taxon>Pleosporineae</taxon>
        <taxon>Cucurbitariaceae</taxon>
        <taxon>Neocucurbitaria</taxon>
    </lineage>
</organism>
<evidence type="ECO:0000313" key="2">
    <source>
        <dbReference type="Proteomes" id="UP001140560"/>
    </source>
</evidence>
<comment type="caution">
    <text evidence="1">The sequence shown here is derived from an EMBL/GenBank/DDBJ whole genome shotgun (WGS) entry which is preliminary data.</text>
</comment>
<keyword evidence="2" id="KW-1185">Reference proteome</keyword>